<dbReference type="EMBL" id="BGPR01002709">
    <property type="protein sequence ID" value="GBM77764.1"/>
    <property type="molecule type" value="Genomic_DNA"/>
</dbReference>
<proteinExistence type="predicted"/>
<gene>
    <name evidence="1" type="ORF">AVEN_231573_1</name>
</gene>
<evidence type="ECO:0000313" key="2">
    <source>
        <dbReference type="Proteomes" id="UP000499080"/>
    </source>
</evidence>
<accession>A0A4Y2IJE6</accession>
<dbReference type="Proteomes" id="UP000499080">
    <property type="component" value="Unassembled WGS sequence"/>
</dbReference>
<evidence type="ECO:0000313" key="1">
    <source>
        <dbReference type="EMBL" id="GBM77764.1"/>
    </source>
</evidence>
<protein>
    <recommendedName>
        <fullName evidence="3">Transposase IS30-like HTH domain-containing protein</fullName>
    </recommendedName>
</protein>
<organism evidence="1 2">
    <name type="scientific">Araneus ventricosus</name>
    <name type="common">Orbweaver spider</name>
    <name type="synonym">Epeira ventricosa</name>
    <dbReference type="NCBI Taxonomy" id="182803"/>
    <lineage>
        <taxon>Eukaryota</taxon>
        <taxon>Metazoa</taxon>
        <taxon>Ecdysozoa</taxon>
        <taxon>Arthropoda</taxon>
        <taxon>Chelicerata</taxon>
        <taxon>Arachnida</taxon>
        <taxon>Araneae</taxon>
        <taxon>Araneomorphae</taxon>
        <taxon>Entelegynae</taxon>
        <taxon>Araneoidea</taxon>
        <taxon>Araneidae</taxon>
        <taxon>Araneus</taxon>
    </lineage>
</organism>
<reference evidence="1 2" key="1">
    <citation type="journal article" date="2019" name="Sci. Rep.">
        <title>Orb-weaving spider Araneus ventricosus genome elucidates the spidroin gene catalogue.</title>
        <authorList>
            <person name="Kono N."/>
            <person name="Nakamura H."/>
            <person name="Ohtoshi R."/>
            <person name="Moran D.A.P."/>
            <person name="Shinohara A."/>
            <person name="Yoshida Y."/>
            <person name="Fujiwara M."/>
            <person name="Mori M."/>
            <person name="Tomita M."/>
            <person name="Arakawa K."/>
        </authorList>
    </citation>
    <scope>NUCLEOTIDE SEQUENCE [LARGE SCALE GENOMIC DNA]</scope>
</reference>
<comment type="caution">
    <text evidence="1">The sequence shown here is derived from an EMBL/GenBank/DDBJ whole genome shotgun (WGS) entry which is preliminary data.</text>
</comment>
<keyword evidence="2" id="KW-1185">Reference proteome</keyword>
<evidence type="ECO:0008006" key="3">
    <source>
        <dbReference type="Google" id="ProtNLM"/>
    </source>
</evidence>
<dbReference type="AlphaFoldDB" id="A0A4Y2IJE6"/>
<sequence>MALRRRRSHYQQLTEFERGHVVRLREGGFSFRDIAERLAGIYPLYMIVGNSGQEKVLPQEDRVPGGHVALMRGKPLCLAYGCGAFYCVCGRNWRCSWHHSDTTNCFKSVILRTAPSQTPCSVNSTDSKPLTFAT</sequence>
<name>A0A4Y2IJE6_ARAVE</name>